<dbReference type="SUPFAM" id="SSF47413">
    <property type="entry name" value="lambda repressor-like DNA-binding domains"/>
    <property type="match status" value="1"/>
</dbReference>
<dbReference type="EMBL" id="JAFBEB010000010">
    <property type="protein sequence ID" value="MBM7591197.1"/>
    <property type="molecule type" value="Genomic_DNA"/>
</dbReference>
<keyword evidence="3" id="KW-1185">Reference proteome</keyword>
<dbReference type="RefSeq" id="WP_204518931.1">
    <property type="nucleotide sequence ID" value="NZ_BAABIN010000012.1"/>
</dbReference>
<dbReference type="Gene3D" id="1.10.260.40">
    <property type="entry name" value="lambda repressor-like DNA-binding domains"/>
    <property type="match status" value="1"/>
</dbReference>
<protein>
    <submittedName>
        <fullName evidence="2">Transcriptional regulator with XRE-family HTH domain</fullName>
    </submittedName>
</protein>
<evidence type="ECO:0000259" key="1">
    <source>
        <dbReference type="PROSITE" id="PS50943"/>
    </source>
</evidence>
<dbReference type="PROSITE" id="PS50943">
    <property type="entry name" value="HTH_CROC1"/>
    <property type="match status" value="1"/>
</dbReference>
<accession>A0A939BSX4</accession>
<organism evidence="2 3">
    <name type="scientific">Brevibacillus fulvus</name>
    <dbReference type="NCBI Taxonomy" id="1125967"/>
    <lineage>
        <taxon>Bacteria</taxon>
        <taxon>Bacillati</taxon>
        <taxon>Bacillota</taxon>
        <taxon>Bacilli</taxon>
        <taxon>Bacillales</taxon>
        <taxon>Paenibacillaceae</taxon>
        <taxon>Brevibacillus</taxon>
    </lineage>
</organism>
<name>A0A939BSX4_9BACL</name>
<dbReference type="AlphaFoldDB" id="A0A939BSX4"/>
<dbReference type="InterPro" id="IPR010982">
    <property type="entry name" value="Lambda_DNA-bd_dom_sf"/>
</dbReference>
<gene>
    <name evidence="2" type="ORF">JOD01_002824</name>
</gene>
<dbReference type="GO" id="GO:0003677">
    <property type="term" value="F:DNA binding"/>
    <property type="evidence" value="ECO:0007669"/>
    <property type="project" value="InterPro"/>
</dbReference>
<feature type="domain" description="HTH cro/C1-type" evidence="1">
    <location>
        <begin position="10"/>
        <end position="64"/>
    </location>
</feature>
<dbReference type="SMART" id="SM00530">
    <property type="entry name" value="HTH_XRE"/>
    <property type="match status" value="1"/>
</dbReference>
<reference evidence="2" key="1">
    <citation type="submission" date="2021-01" db="EMBL/GenBank/DDBJ databases">
        <title>Genomic Encyclopedia of Type Strains, Phase IV (KMG-IV): sequencing the most valuable type-strain genomes for metagenomic binning, comparative biology and taxonomic classification.</title>
        <authorList>
            <person name="Goeker M."/>
        </authorList>
    </citation>
    <scope>NUCLEOTIDE SEQUENCE</scope>
    <source>
        <strain evidence="2">DSM 25523</strain>
    </source>
</reference>
<dbReference type="CDD" id="cd00093">
    <property type="entry name" value="HTH_XRE"/>
    <property type="match status" value="1"/>
</dbReference>
<dbReference type="InterPro" id="IPR001387">
    <property type="entry name" value="Cro/C1-type_HTH"/>
</dbReference>
<evidence type="ECO:0000313" key="3">
    <source>
        <dbReference type="Proteomes" id="UP000717624"/>
    </source>
</evidence>
<dbReference type="Pfam" id="PF01381">
    <property type="entry name" value="HTH_3"/>
    <property type="match status" value="1"/>
</dbReference>
<evidence type="ECO:0000313" key="2">
    <source>
        <dbReference type="EMBL" id="MBM7591197.1"/>
    </source>
</evidence>
<dbReference type="Proteomes" id="UP000717624">
    <property type="component" value="Unassembled WGS sequence"/>
</dbReference>
<proteinExistence type="predicted"/>
<comment type="caution">
    <text evidence="2">The sequence shown here is derived from an EMBL/GenBank/DDBJ whole genome shotgun (WGS) entry which is preliminary data.</text>
</comment>
<sequence length="73" mass="8240">MAFRLGECLLLTLLHKKNISQAEFARRMGVSRQYVNQLITGEATMSLIFAINAAHVLGCQITDLYKIVSNRKE</sequence>